<dbReference type="NCBIfam" id="TIGR00696">
    <property type="entry name" value="wecG_tagA_cpsF"/>
    <property type="match status" value="1"/>
</dbReference>
<feature type="region of interest" description="Disordered" evidence="3">
    <location>
        <begin position="284"/>
        <end position="303"/>
    </location>
</feature>
<dbReference type="Proteomes" id="UP000532936">
    <property type="component" value="Unassembled WGS sequence"/>
</dbReference>
<dbReference type="InterPro" id="IPR004629">
    <property type="entry name" value="WecG_TagA_CpsF"/>
</dbReference>
<evidence type="ECO:0000313" key="4">
    <source>
        <dbReference type="EMBL" id="MBB3872068.1"/>
    </source>
</evidence>
<dbReference type="EC" id="2.4.1.187" evidence="4"/>
<evidence type="ECO:0000256" key="1">
    <source>
        <dbReference type="ARBA" id="ARBA00022676"/>
    </source>
</evidence>
<name>A0A7W6EZU7_9CAUL</name>
<comment type="caution">
    <text evidence="4">The sequence shown here is derived from an EMBL/GenBank/DDBJ whole genome shotgun (WGS) entry which is preliminary data.</text>
</comment>
<keyword evidence="2 4" id="KW-0808">Transferase</keyword>
<organism evidence="4 5">
    <name type="scientific">Brevundimonas mediterranea</name>
    <dbReference type="NCBI Taxonomy" id="74329"/>
    <lineage>
        <taxon>Bacteria</taxon>
        <taxon>Pseudomonadati</taxon>
        <taxon>Pseudomonadota</taxon>
        <taxon>Alphaproteobacteria</taxon>
        <taxon>Caulobacterales</taxon>
        <taxon>Caulobacteraceae</taxon>
        <taxon>Brevundimonas</taxon>
    </lineage>
</organism>
<evidence type="ECO:0000256" key="2">
    <source>
        <dbReference type="ARBA" id="ARBA00022679"/>
    </source>
</evidence>
<protein>
    <submittedName>
        <fullName evidence="4">N-acetylglucosaminyldiphosphoundecaprenol N-acetyl-beta-D-mannosaminyltransferase</fullName>
        <ecNumber evidence="4">2.4.1.187</ecNumber>
    </submittedName>
</protein>
<dbReference type="CDD" id="cd06533">
    <property type="entry name" value="Glyco_transf_WecG_TagA"/>
    <property type="match status" value="1"/>
</dbReference>
<feature type="region of interest" description="Disordered" evidence="3">
    <location>
        <begin position="1"/>
        <end position="25"/>
    </location>
</feature>
<gene>
    <name evidence="4" type="ORF">GGR11_001582</name>
</gene>
<dbReference type="RefSeq" id="WP_183196175.1">
    <property type="nucleotide sequence ID" value="NZ_JACIDA010000001.1"/>
</dbReference>
<dbReference type="GO" id="GO:0047244">
    <property type="term" value="F:N-acetylglucosaminyldiphosphoundecaprenol N-acetyl-beta-D-mannosaminyltransferase activity"/>
    <property type="evidence" value="ECO:0007669"/>
    <property type="project" value="UniProtKB-EC"/>
</dbReference>
<dbReference type="EMBL" id="JACIDA010000001">
    <property type="protein sequence ID" value="MBB3872068.1"/>
    <property type="molecule type" value="Genomic_DNA"/>
</dbReference>
<accession>A0A7W6EZU7</accession>
<dbReference type="Pfam" id="PF03808">
    <property type="entry name" value="Glyco_tran_WecG"/>
    <property type="match status" value="1"/>
</dbReference>
<sequence length="303" mass="34669">MADPSRVSKAHERRTTPRATYRKRRRRRERVHMFGQLVDLVKPEEVLHHVQDAVAEGRKSVVANHNLHSLYLLQKHPEMRAFYEMAELIEVDSTPMIWFSRALGLHSRGFHRCTYLDWRDHFWSVANRKAWRVMAVGGAPGVGEEAARRLGARYPKTEIRTRHGFFDARAGSADNAEVVAEIQAFQPHILFVGMGMPRQELWTLAVFDALPDCVILSVGAAFDYEAGTQNPAPRWMGRAGIEWAYRLVQDPRRLFHRYCIEPWTLAPLAIRDLRAARPRMSGKTAARGADFGAPPTRNFPHVT</sequence>
<dbReference type="PANTHER" id="PTHR34136:SF1">
    <property type="entry name" value="UDP-N-ACETYL-D-MANNOSAMINURONIC ACID TRANSFERASE"/>
    <property type="match status" value="1"/>
</dbReference>
<proteinExistence type="predicted"/>
<evidence type="ECO:0000313" key="5">
    <source>
        <dbReference type="Proteomes" id="UP000532936"/>
    </source>
</evidence>
<dbReference type="AlphaFoldDB" id="A0A7W6EZU7"/>
<dbReference type="PANTHER" id="PTHR34136">
    <property type="match status" value="1"/>
</dbReference>
<reference evidence="4 5" key="1">
    <citation type="submission" date="2020-08" db="EMBL/GenBank/DDBJ databases">
        <title>Genomic Encyclopedia of Type Strains, Phase IV (KMG-IV): sequencing the most valuable type-strain genomes for metagenomic binning, comparative biology and taxonomic classification.</title>
        <authorList>
            <person name="Goeker M."/>
        </authorList>
    </citation>
    <scope>NUCLEOTIDE SEQUENCE [LARGE SCALE GENOMIC DNA]</scope>
    <source>
        <strain evidence="4 5">DSM 14878</strain>
    </source>
</reference>
<keyword evidence="1 4" id="KW-0328">Glycosyltransferase</keyword>
<evidence type="ECO:0000256" key="3">
    <source>
        <dbReference type="SAM" id="MobiDB-lite"/>
    </source>
</evidence>